<evidence type="ECO:0000256" key="6">
    <source>
        <dbReference type="ARBA" id="ARBA00023136"/>
    </source>
</evidence>
<organism evidence="9">
    <name type="scientific">Fusarium oxysporum f. sp. pisi HDV247</name>
    <dbReference type="NCBI Taxonomy" id="1080344"/>
    <lineage>
        <taxon>Eukaryota</taxon>
        <taxon>Fungi</taxon>
        <taxon>Dikarya</taxon>
        <taxon>Ascomycota</taxon>
        <taxon>Pezizomycotina</taxon>
        <taxon>Sordariomycetes</taxon>
        <taxon>Hypocreomycetidae</taxon>
        <taxon>Hypocreales</taxon>
        <taxon>Nectriaceae</taxon>
        <taxon>Fusarium</taxon>
        <taxon>Fusarium oxysporum species complex</taxon>
    </lineage>
</organism>
<dbReference type="SMART" id="SM00248">
    <property type="entry name" value="ANK"/>
    <property type="match status" value="13"/>
</dbReference>
<proteinExistence type="predicted"/>
<feature type="transmembrane region" description="Helical" evidence="8">
    <location>
        <begin position="799"/>
        <end position="820"/>
    </location>
</feature>
<dbReference type="AlphaFoldDB" id="W9P5D2"/>
<feature type="repeat" description="ANK" evidence="7">
    <location>
        <begin position="119"/>
        <end position="152"/>
    </location>
</feature>
<evidence type="ECO:0000256" key="8">
    <source>
        <dbReference type="SAM" id="Phobius"/>
    </source>
</evidence>
<keyword evidence="3" id="KW-0677">Repeat</keyword>
<protein>
    <submittedName>
        <fullName evidence="9">Uncharacterized protein</fullName>
    </submittedName>
</protein>
<dbReference type="Proteomes" id="UP000030751">
    <property type="component" value="Unassembled WGS sequence"/>
</dbReference>
<comment type="subcellular location">
    <subcellularLocation>
        <location evidence="1">Membrane</location>
        <topology evidence="1">Multi-pass membrane protein</topology>
    </subcellularLocation>
</comment>
<dbReference type="HOGENOM" id="CLU_341319_0_0_1"/>
<dbReference type="InterPro" id="IPR036770">
    <property type="entry name" value="Ankyrin_rpt-contain_sf"/>
</dbReference>
<keyword evidence="4 8" id="KW-1133">Transmembrane helix</keyword>
<dbReference type="EMBL" id="JH650979">
    <property type="protein sequence ID" value="EXA35205.1"/>
    <property type="molecule type" value="Genomic_DNA"/>
</dbReference>
<feature type="repeat" description="ANK" evidence="7">
    <location>
        <begin position="187"/>
        <end position="210"/>
    </location>
</feature>
<evidence type="ECO:0000256" key="7">
    <source>
        <dbReference type="PROSITE-ProRule" id="PRU00023"/>
    </source>
</evidence>
<dbReference type="Pfam" id="PF12796">
    <property type="entry name" value="Ank_2"/>
    <property type="match status" value="4"/>
</dbReference>
<gene>
    <name evidence="9" type="ORF">FOVG_13966</name>
</gene>
<feature type="repeat" description="ANK" evidence="7">
    <location>
        <begin position="221"/>
        <end position="244"/>
    </location>
</feature>
<dbReference type="GO" id="GO:0016020">
    <property type="term" value="C:membrane"/>
    <property type="evidence" value="ECO:0007669"/>
    <property type="project" value="UniProtKB-SubCell"/>
</dbReference>
<dbReference type="Gene3D" id="1.25.40.20">
    <property type="entry name" value="Ankyrin repeat-containing domain"/>
    <property type="match status" value="3"/>
</dbReference>
<dbReference type="PRINTS" id="PR01415">
    <property type="entry name" value="ANKYRIN"/>
</dbReference>
<dbReference type="Pfam" id="PF01544">
    <property type="entry name" value="CorA"/>
    <property type="match status" value="1"/>
</dbReference>
<dbReference type="PROSITE" id="PS50297">
    <property type="entry name" value="ANK_REP_REGION"/>
    <property type="match status" value="3"/>
</dbReference>
<evidence type="ECO:0000256" key="5">
    <source>
        <dbReference type="ARBA" id="ARBA00023043"/>
    </source>
</evidence>
<dbReference type="GO" id="GO:0046873">
    <property type="term" value="F:metal ion transmembrane transporter activity"/>
    <property type="evidence" value="ECO:0007669"/>
    <property type="project" value="InterPro"/>
</dbReference>
<dbReference type="PANTHER" id="PTHR24198">
    <property type="entry name" value="ANKYRIN REPEAT AND PROTEIN KINASE DOMAIN-CONTAINING PROTEIN"/>
    <property type="match status" value="1"/>
</dbReference>
<evidence type="ECO:0000256" key="2">
    <source>
        <dbReference type="ARBA" id="ARBA00022692"/>
    </source>
</evidence>
<dbReference type="Gene3D" id="1.20.58.340">
    <property type="entry name" value="Magnesium transport protein CorA, transmembrane region"/>
    <property type="match status" value="1"/>
</dbReference>
<evidence type="ECO:0000256" key="3">
    <source>
        <dbReference type="ARBA" id="ARBA00022737"/>
    </source>
</evidence>
<dbReference type="InterPro" id="IPR002110">
    <property type="entry name" value="Ankyrin_rpt"/>
</dbReference>
<dbReference type="SUPFAM" id="SSF48403">
    <property type="entry name" value="Ankyrin repeat"/>
    <property type="match status" value="2"/>
</dbReference>
<dbReference type="Pfam" id="PF13637">
    <property type="entry name" value="Ank_4"/>
    <property type="match status" value="1"/>
</dbReference>
<evidence type="ECO:0000256" key="1">
    <source>
        <dbReference type="ARBA" id="ARBA00004141"/>
    </source>
</evidence>
<evidence type="ECO:0000313" key="9">
    <source>
        <dbReference type="EMBL" id="EXA35205.1"/>
    </source>
</evidence>
<dbReference type="PROSITE" id="PS50088">
    <property type="entry name" value="ANK_REPEAT"/>
    <property type="match status" value="4"/>
</dbReference>
<feature type="repeat" description="ANK" evidence="7">
    <location>
        <begin position="447"/>
        <end position="479"/>
    </location>
</feature>
<evidence type="ECO:0000256" key="4">
    <source>
        <dbReference type="ARBA" id="ARBA00022989"/>
    </source>
</evidence>
<accession>W9P5D2</accession>
<dbReference type="OrthoDB" id="5428055at2759"/>
<sequence>MEDELSISEDYYHYVERQQILLWEAVEAGQEDTARSLLRHDFIRIDETDYKGRTLLLLAVGLGHTNIVECLLDRHDIDVNLQDGNHNLPLNEAAGNGHEAISSLLLEKDDIDVNLKDGDNRTPLIKAASNGHGAIVSQLLERNDIDVNLGNDEGDTPLVEAAWNGHETVVSLLLGKTDIQPNARGESGITPLYAAAAKGHNIIVGLLLERDDIELNPKTSSGETPLFAAANNGHESVTKLLLSRDGIDLNVNCHGDTPLSAALDRGHKVVSELLLHQEGNELDHNGSIDRGYFLLSKALDRGLQDIASKILIAKISRNVEIPIGRSPLSWAAERNKTDQVRSILRINTLEPNLHDAQGRTPLSRAAECDSISVVSLLLESSRIDVNRDDLDRRTPLSIAADTQTNVVVSILVTRDTVTLHSLVREGNLSSFEILLNNRYDINTKNDVGQSSLHVAVDNNRFDIAVKLLERGANVNAEDHSSTTPLCLAVQQKRRDFAELLLDYSASTKGIMFHDWRSLYEESSPQHTLRITERASGNRRVDFLSRNNLLANEPETGRRLFLLPDFQTWSSAIPKSLNTTTMMYTKTPDLQDAMQMKSYHCYTGQAAGAYAVAYFPILQLDLSKGKITWEGCGVGWSMGNLGQDSGSVRYFSMLQESGIPDDGYELFQQLLAESTSKWLEFCIQFEDNLSQIRLDQLKSQGKRPETISHLAENALHIAQLRRALQGQVHSAEKFNTDLGRRHGVSKEQRALEYIHRFADIRQQLQILDETIRDLLQFEFAWASINEAHKSTSLAISMKRLSWITFIFLPAMFAASLFGMNVDILENNPDWRWVVVF</sequence>
<dbReference type="PANTHER" id="PTHR24198:SF165">
    <property type="entry name" value="ANKYRIN REPEAT-CONTAINING PROTEIN-RELATED"/>
    <property type="match status" value="1"/>
</dbReference>
<dbReference type="SUPFAM" id="SSF144083">
    <property type="entry name" value="Magnesium transport protein CorA, transmembrane region"/>
    <property type="match status" value="1"/>
</dbReference>
<reference evidence="9" key="2">
    <citation type="submission" date="2012-05" db="EMBL/GenBank/DDBJ databases">
        <title>Annotation of the Genome Sequence of Fusarium oxysporum HDV247.</title>
        <authorList>
            <consortium name="The Broad Institute Genomics Platform"/>
            <person name="Ma L.-J."/>
            <person name="Corby-Kistler H."/>
            <person name="Broz K."/>
            <person name="Gale L.R."/>
            <person name="Jonkers W."/>
            <person name="O'Donnell K."/>
            <person name="Ploetz R."/>
            <person name="Steinberg C."/>
            <person name="Schwartz D.C."/>
            <person name="VanEtten H."/>
            <person name="Zhou S."/>
            <person name="Young S.K."/>
            <person name="Zeng Q."/>
            <person name="Gargeya S."/>
            <person name="Fitzgerald M."/>
            <person name="Abouelleil A."/>
            <person name="Alvarado L."/>
            <person name="Chapman S.B."/>
            <person name="Gainer-Dewar J."/>
            <person name="Goldberg J."/>
            <person name="Griggs A."/>
            <person name="Gujja S."/>
            <person name="Hansen M."/>
            <person name="Howarth C."/>
            <person name="Imamovic A."/>
            <person name="Ireland A."/>
            <person name="Larimer J."/>
            <person name="McCowan C."/>
            <person name="Murphy C."/>
            <person name="Pearson M."/>
            <person name="Poon T.W."/>
            <person name="Priest M."/>
            <person name="Roberts A."/>
            <person name="Saif S."/>
            <person name="Shea T."/>
            <person name="Sykes S."/>
            <person name="Wortman J."/>
            <person name="Nusbaum C."/>
            <person name="Birren B."/>
        </authorList>
    </citation>
    <scope>NUCLEOTIDE SEQUENCE</scope>
    <source>
        <strain evidence="9">HDV247</strain>
    </source>
</reference>
<keyword evidence="6 8" id="KW-0472">Membrane</keyword>
<keyword evidence="2 8" id="KW-0812">Transmembrane</keyword>
<keyword evidence="5 7" id="KW-0040">ANK repeat</keyword>
<name>W9P5D2_FUSOX</name>
<dbReference type="InterPro" id="IPR002523">
    <property type="entry name" value="MgTranspt_CorA/ZnTranspt_ZntB"/>
</dbReference>
<dbReference type="InterPro" id="IPR045863">
    <property type="entry name" value="CorA_TM1_TM2"/>
</dbReference>
<reference evidence="9" key="1">
    <citation type="submission" date="2011-10" db="EMBL/GenBank/DDBJ databases">
        <title>The Genome Sequence of Fusarium oxysporum HDV247.</title>
        <authorList>
            <consortium name="The Broad Institute Genome Sequencing Platform"/>
            <person name="Ma L.-J."/>
            <person name="Gale L.R."/>
            <person name="Schwartz D.C."/>
            <person name="Zhou S."/>
            <person name="Corby-Kistler H."/>
            <person name="Young S.K."/>
            <person name="Zeng Q."/>
            <person name="Gargeya S."/>
            <person name="Fitzgerald M."/>
            <person name="Haas B."/>
            <person name="Abouelleil A."/>
            <person name="Alvarado L."/>
            <person name="Arachchi H.M."/>
            <person name="Berlin A."/>
            <person name="Brown A."/>
            <person name="Chapman S.B."/>
            <person name="Chen Z."/>
            <person name="Dunbar C."/>
            <person name="Freedman E."/>
            <person name="Gearin G."/>
            <person name="Goldberg J."/>
            <person name="Griggs A."/>
            <person name="Gujja S."/>
            <person name="Heiman D."/>
            <person name="Howarth C."/>
            <person name="Larson L."/>
            <person name="Lui A."/>
            <person name="MacDonald P.J.P."/>
            <person name="Montmayeur A."/>
            <person name="Murphy C."/>
            <person name="Neiman D."/>
            <person name="Pearson M."/>
            <person name="Priest M."/>
            <person name="Roberts A."/>
            <person name="Saif S."/>
            <person name="Shea T."/>
            <person name="Shenoy N."/>
            <person name="Sisk P."/>
            <person name="Stolte C."/>
            <person name="Sykes S."/>
            <person name="Wortman J."/>
            <person name="Nusbaum C."/>
            <person name="Birren B."/>
        </authorList>
    </citation>
    <scope>NUCLEOTIDE SEQUENCE [LARGE SCALE GENOMIC DNA]</scope>
    <source>
        <strain evidence="9">HDV247</strain>
    </source>
</reference>